<evidence type="ECO:0000256" key="4">
    <source>
        <dbReference type="SAM" id="MobiDB-lite"/>
    </source>
</evidence>
<dbReference type="InterPro" id="IPR036028">
    <property type="entry name" value="SH3-like_dom_sf"/>
</dbReference>
<dbReference type="SMART" id="SM00326">
    <property type="entry name" value="SH3"/>
    <property type="match status" value="1"/>
</dbReference>
<accession>A0A914I8L6</accession>
<dbReference type="Gene3D" id="2.30.30.40">
    <property type="entry name" value="SH3 Domains"/>
    <property type="match status" value="1"/>
</dbReference>
<keyword evidence="2 3" id="KW-0728">SH3 domain</keyword>
<dbReference type="PANTHER" id="PTHR14167">
    <property type="entry name" value="SH3 DOMAIN-CONTAINING"/>
    <property type="match status" value="1"/>
</dbReference>
<dbReference type="InterPro" id="IPR050384">
    <property type="entry name" value="Endophilin_SH3RF"/>
</dbReference>
<evidence type="ECO:0000313" key="8">
    <source>
        <dbReference type="WBParaSite" id="Gr19_v10_g8294.t1"/>
    </source>
</evidence>
<evidence type="ECO:0000259" key="6">
    <source>
        <dbReference type="PROSITE" id="PS51021"/>
    </source>
</evidence>
<dbReference type="Proteomes" id="UP000887572">
    <property type="component" value="Unplaced"/>
</dbReference>
<name>A0A914I8L6_GLORO</name>
<dbReference type="CDD" id="cd07592">
    <property type="entry name" value="BAR_Endophilin_A"/>
    <property type="match status" value="1"/>
</dbReference>
<dbReference type="PROSITE" id="PS50002">
    <property type="entry name" value="SH3"/>
    <property type="match status" value="1"/>
</dbReference>
<dbReference type="SUPFAM" id="SSF50044">
    <property type="entry name" value="SH3-domain"/>
    <property type="match status" value="1"/>
</dbReference>
<dbReference type="WBParaSite" id="Gr19_v10_g8294.t1">
    <property type="protein sequence ID" value="Gr19_v10_g8294.t1"/>
    <property type="gene ID" value="Gr19_v10_g8294"/>
</dbReference>
<feature type="compositionally biased region" description="Basic and acidic residues" evidence="4">
    <location>
        <begin position="241"/>
        <end position="266"/>
    </location>
</feature>
<dbReference type="SMART" id="SM00721">
    <property type="entry name" value="BAR"/>
    <property type="match status" value="1"/>
</dbReference>
<dbReference type="PROSITE" id="PS51021">
    <property type="entry name" value="BAR"/>
    <property type="match status" value="1"/>
</dbReference>
<evidence type="ECO:0000256" key="2">
    <source>
        <dbReference type="ARBA" id="ARBA00022443"/>
    </source>
</evidence>
<dbReference type="Gene3D" id="1.20.1270.60">
    <property type="entry name" value="Arfaptin homology (AH) domain/BAR domain"/>
    <property type="match status" value="1"/>
</dbReference>
<dbReference type="Pfam" id="PF03114">
    <property type="entry name" value="BAR"/>
    <property type="match status" value="1"/>
</dbReference>
<dbReference type="PRINTS" id="PR00452">
    <property type="entry name" value="SH3DOMAIN"/>
</dbReference>
<dbReference type="SUPFAM" id="SSF103657">
    <property type="entry name" value="BAR/IMD domain-like"/>
    <property type="match status" value="1"/>
</dbReference>
<sequence>MSLSALKKQFNKANQYLSESVGAAEATKLDEEFTEMERKVDMTNELITHIINGTNEYLQPNPATRAKIAAMGAMSKVRGSTKNQSYPQTEGMLADTVQKFGRGLGHQSDFGKALCDAADAFRQMADVKYQLEDNVKHNFLDPISDFQNNELKDFNAHRNKLKSRRLDYDAKKRKQTKEDELVQAEEKLEESKQLTEKAMYNILNNDVEQITQLKALVEAQLDFHQQTLQILENLKSQLASRVDESNVKQRVEHTPKPVIDRRRNSRSDLNSIHSTTDPGRNSLAGLSISSPMPSANATMNSHGGPSPAHNTTTLASSDQNAPSTAAQPGQKGKSKALYDFQALNPGELDFKEGQLIQLDSQIDEHWFEGTLDGRTGFFPISYVEIIVPIPSSTATQQ</sequence>
<protein>
    <submittedName>
        <fullName evidence="8">Uncharacterized protein</fullName>
    </submittedName>
</protein>
<feature type="region of interest" description="Disordered" evidence="4">
    <location>
        <begin position="240"/>
        <end position="333"/>
    </location>
</feature>
<feature type="compositionally biased region" description="Polar residues" evidence="4">
    <location>
        <begin position="287"/>
        <end position="327"/>
    </location>
</feature>
<dbReference type="Pfam" id="PF14604">
    <property type="entry name" value="SH3_9"/>
    <property type="match status" value="1"/>
</dbReference>
<dbReference type="InterPro" id="IPR004148">
    <property type="entry name" value="BAR_dom"/>
</dbReference>
<evidence type="ECO:0000259" key="5">
    <source>
        <dbReference type="PROSITE" id="PS50002"/>
    </source>
</evidence>
<dbReference type="PANTHER" id="PTHR14167:SF116">
    <property type="entry name" value="CAP, ISOFORM AC"/>
    <property type="match status" value="1"/>
</dbReference>
<evidence type="ECO:0000256" key="1">
    <source>
        <dbReference type="ARBA" id="ARBA00006697"/>
    </source>
</evidence>
<evidence type="ECO:0000256" key="3">
    <source>
        <dbReference type="PROSITE-ProRule" id="PRU00192"/>
    </source>
</evidence>
<dbReference type="GO" id="GO:0005737">
    <property type="term" value="C:cytoplasm"/>
    <property type="evidence" value="ECO:0007669"/>
    <property type="project" value="InterPro"/>
</dbReference>
<keyword evidence="7" id="KW-1185">Reference proteome</keyword>
<dbReference type="AlphaFoldDB" id="A0A914I8L6"/>
<comment type="similarity">
    <text evidence="1">Belongs to the endophilin family.</text>
</comment>
<reference evidence="8" key="1">
    <citation type="submission" date="2022-11" db="UniProtKB">
        <authorList>
            <consortium name="WormBaseParasite"/>
        </authorList>
    </citation>
    <scope>IDENTIFICATION</scope>
</reference>
<dbReference type="InterPro" id="IPR001452">
    <property type="entry name" value="SH3_domain"/>
</dbReference>
<organism evidence="7 8">
    <name type="scientific">Globodera rostochiensis</name>
    <name type="common">Golden nematode worm</name>
    <name type="synonym">Heterodera rostochiensis</name>
    <dbReference type="NCBI Taxonomy" id="31243"/>
    <lineage>
        <taxon>Eukaryota</taxon>
        <taxon>Metazoa</taxon>
        <taxon>Ecdysozoa</taxon>
        <taxon>Nematoda</taxon>
        <taxon>Chromadorea</taxon>
        <taxon>Rhabditida</taxon>
        <taxon>Tylenchina</taxon>
        <taxon>Tylenchomorpha</taxon>
        <taxon>Tylenchoidea</taxon>
        <taxon>Heteroderidae</taxon>
        <taxon>Heteroderinae</taxon>
        <taxon>Globodera</taxon>
    </lineage>
</organism>
<feature type="domain" description="SH3" evidence="5">
    <location>
        <begin position="329"/>
        <end position="388"/>
    </location>
</feature>
<dbReference type="InterPro" id="IPR027267">
    <property type="entry name" value="AH/BAR_dom_sf"/>
</dbReference>
<feature type="domain" description="BAR" evidence="6">
    <location>
        <begin position="18"/>
        <end position="247"/>
    </location>
</feature>
<evidence type="ECO:0000313" key="7">
    <source>
        <dbReference type="Proteomes" id="UP000887572"/>
    </source>
</evidence>
<proteinExistence type="inferred from homology"/>